<evidence type="ECO:0000313" key="2">
    <source>
        <dbReference type="Proteomes" id="UP000219068"/>
    </source>
</evidence>
<name>A0A285TS22_9PROT</name>
<evidence type="ECO:0000313" key="1">
    <source>
        <dbReference type="EMBL" id="SOC26342.1"/>
    </source>
</evidence>
<sequence>MDQMKERFRNFRRCAEDAPKGTHEAAKQLHETIGATCDRFIAEVMELGLKANKLDLAFVLETALYQYVVNSNSEATLFASAEGFGEAMDGPNRDRILAMTERNQEVLEKIRTMG</sequence>
<dbReference type="RefSeq" id="WP_097052676.1">
    <property type="nucleotide sequence ID" value="NZ_OBMM01000005.1"/>
</dbReference>
<dbReference type="AlphaFoldDB" id="A0A285TS22"/>
<dbReference type="EMBL" id="OBMM01000005">
    <property type="protein sequence ID" value="SOC26342.1"/>
    <property type="molecule type" value="Genomic_DNA"/>
</dbReference>
<proteinExistence type="predicted"/>
<accession>A0A285TS22</accession>
<reference evidence="1 2" key="1">
    <citation type="submission" date="2017-08" db="EMBL/GenBank/DDBJ databases">
        <authorList>
            <person name="de Groot N.N."/>
        </authorList>
    </citation>
    <scope>NUCLEOTIDE SEQUENCE [LARGE SCALE GENOMIC DNA]</scope>
    <source>
        <strain evidence="1 2">USBA 78</strain>
    </source>
</reference>
<organism evidence="1 2">
    <name type="scientific">Thalassospira xiamenensis</name>
    <dbReference type="NCBI Taxonomy" id="220697"/>
    <lineage>
        <taxon>Bacteria</taxon>
        <taxon>Pseudomonadati</taxon>
        <taxon>Pseudomonadota</taxon>
        <taxon>Alphaproteobacteria</taxon>
        <taxon>Rhodospirillales</taxon>
        <taxon>Thalassospiraceae</taxon>
        <taxon>Thalassospira</taxon>
    </lineage>
</organism>
<gene>
    <name evidence="1" type="ORF">SAMN05428964_105100</name>
</gene>
<dbReference type="Proteomes" id="UP000219068">
    <property type="component" value="Unassembled WGS sequence"/>
</dbReference>
<protein>
    <submittedName>
        <fullName evidence="1">Uncharacterized protein</fullName>
    </submittedName>
</protein>